<name>A0A1G4RY46_9HYPH</name>
<sequence length="116" mass="12805">MMPHRDGLSGRIRIGSGGTASIHLLPKAIAVVKRRMPDLDITVRIGNTQDILRDRESNLLDLAVVTLPASGRAFEVESFYRDELLAVAPKGKRTARWRPGCRISGGADAAFLRRRQ</sequence>
<accession>A0A1G4RY46</accession>
<evidence type="ECO:0000313" key="7">
    <source>
        <dbReference type="Proteomes" id="UP000199542"/>
    </source>
</evidence>
<organism evidence="6 7">
    <name type="scientific">Rhizobium mongolense subsp. loessense</name>
    <dbReference type="NCBI Taxonomy" id="158890"/>
    <lineage>
        <taxon>Bacteria</taxon>
        <taxon>Pseudomonadati</taxon>
        <taxon>Pseudomonadota</taxon>
        <taxon>Alphaproteobacteria</taxon>
        <taxon>Hyphomicrobiales</taxon>
        <taxon>Rhizobiaceae</taxon>
        <taxon>Rhizobium/Agrobacterium group</taxon>
        <taxon>Rhizobium</taxon>
    </lineage>
</organism>
<proteinExistence type="inferred from homology"/>
<dbReference type="SUPFAM" id="SSF53850">
    <property type="entry name" value="Periplasmic binding protein-like II"/>
    <property type="match status" value="1"/>
</dbReference>
<evidence type="ECO:0000256" key="4">
    <source>
        <dbReference type="ARBA" id="ARBA00023163"/>
    </source>
</evidence>
<dbReference type="InterPro" id="IPR005119">
    <property type="entry name" value="LysR_subst-bd"/>
</dbReference>
<evidence type="ECO:0000256" key="3">
    <source>
        <dbReference type="ARBA" id="ARBA00023125"/>
    </source>
</evidence>
<comment type="similarity">
    <text evidence="1">Belongs to the LysR transcriptional regulatory family.</text>
</comment>
<evidence type="ECO:0000256" key="2">
    <source>
        <dbReference type="ARBA" id="ARBA00023015"/>
    </source>
</evidence>
<dbReference type="Pfam" id="PF03466">
    <property type="entry name" value="LysR_substrate"/>
    <property type="match status" value="1"/>
</dbReference>
<dbReference type="GO" id="GO:0003677">
    <property type="term" value="F:DNA binding"/>
    <property type="evidence" value="ECO:0007669"/>
    <property type="project" value="UniProtKB-KW"/>
</dbReference>
<evidence type="ECO:0000259" key="5">
    <source>
        <dbReference type="Pfam" id="PF03466"/>
    </source>
</evidence>
<protein>
    <submittedName>
        <fullName evidence="6">LysR substrate binding domain-containing protein</fullName>
    </submittedName>
</protein>
<evidence type="ECO:0000313" key="6">
    <source>
        <dbReference type="EMBL" id="SCW61972.1"/>
    </source>
</evidence>
<dbReference type="EMBL" id="FMTM01000004">
    <property type="protein sequence ID" value="SCW61972.1"/>
    <property type="molecule type" value="Genomic_DNA"/>
</dbReference>
<dbReference type="Gene3D" id="3.40.190.10">
    <property type="entry name" value="Periplasmic binding protein-like II"/>
    <property type="match status" value="2"/>
</dbReference>
<keyword evidence="3" id="KW-0238">DNA-binding</keyword>
<dbReference type="Proteomes" id="UP000199542">
    <property type="component" value="Unassembled WGS sequence"/>
</dbReference>
<dbReference type="PANTHER" id="PTHR30346:SF28">
    <property type="entry name" value="HTH-TYPE TRANSCRIPTIONAL REGULATOR CYNR"/>
    <property type="match status" value="1"/>
</dbReference>
<dbReference type="GO" id="GO:0003700">
    <property type="term" value="F:DNA-binding transcription factor activity"/>
    <property type="evidence" value="ECO:0007669"/>
    <property type="project" value="TreeGrafter"/>
</dbReference>
<keyword evidence="2" id="KW-0805">Transcription regulation</keyword>
<reference evidence="6 7" key="1">
    <citation type="submission" date="2016-10" db="EMBL/GenBank/DDBJ databases">
        <authorList>
            <person name="de Groot N.N."/>
        </authorList>
    </citation>
    <scope>NUCLEOTIDE SEQUENCE [LARGE SCALE GENOMIC DNA]</scope>
    <source>
        <strain evidence="6 7">CGMCC 1.3401</strain>
    </source>
</reference>
<feature type="domain" description="LysR substrate-binding" evidence="5">
    <location>
        <begin position="6"/>
        <end position="108"/>
    </location>
</feature>
<gene>
    <name evidence="6" type="ORF">SAMN02927900_03197</name>
</gene>
<dbReference type="PANTHER" id="PTHR30346">
    <property type="entry name" value="TRANSCRIPTIONAL DUAL REGULATOR HCAR-RELATED"/>
    <property type="match status" value="1"/>
</dbReference>
<keyword evidence="4" id="KW-0804">Transcription</keyword>
<dbReference type="GO" id="GO:0032993">
    <property type="term" value="C:protein-DNA complex"/>
    <property type="evidence" value="ECO:0007669"/>
    <property type="project" value="TreeGrafter"/>
</dbReference>
<evidence type="ECO:0000256" key="1">
    <source>
        <dbReference type="ARBA" id="ARBA00009437"/>
    </source>
</evidence>
<dbReference type="AlphaFoldDB" id="A0A1G4RY46"/>
<dbReference type="CDD" id="cd05466">
    <property type="entry name" value="PBP2_LTTR_substrate"/>
    <property type="match status" value="1"/>
</dbReference>